<dbReference type="InterPro" id="IPR035892">
    <property type="entry name" value="C2_domain_sf"/>
</dbReference>
<keyword evidence="2" id="KW-0106">Calcium</keyword>
<evidence type="ECO:0000259" key="3">
    <source>
        <dbReference type="PROSITE" id="PS50004"/>
    </source>
</evidence>
<evidence type="ECO:0000313" key="4">
    <source>
        <dbReference type="EMBL" id="TEB05179.1"/>
    </source>
</evidence>
<dbReference type="PANTHER" id="PTHR46502:SF2">
    <property type="entry name" value="16 KDA PHLOEM PROTEIN 2"/>
    <property type="match status" value="1"/>
</dbReference>
<proteinExistence type="predicted"/>
<protein>
    <recommendedName>
        <fullName evidence="3">C2 domain-containing protein</fullName>
    </recommendedName>
</protein>
<keyword evidence="1" id="KW-0479">Metal-binding</keyword>
<sequence length="101" mass="11479">GTLTVTVVGAKDLASPDWKPYATLRVGDKEQKTKHTGKTSTPEWNETFKFTASSHTQKAYIWLHDHKTLGKDKEIADGEVEIWRHIQPEGMTQADVFIELR</sequence>
<accession>A0A4Y7R8Y2</accession>
<dbReference type="GO" id="GO:0046872">
    <property type="term" value="F:metal ion binding"/>
    <property type="evidence" value="ECO:0007669"/>
    <property type="project" value="UniProtKB-KW"/>
</dbReference>
<dbReference type="SMART" id="SM00239">
    <property type="entry name" value="C2"/>
    <property type="match status" value="1"/>
</dbReference>
<dbReference type="InterPro" id="IPR000008">
    <property type="entry name" value="C2_dom"/>
</dbReference>
<dbReference type="Pfam" id="PF00168">
    <property type="entry name" value="C2"/>
    <property type="match status" value="1"/>
</dbReference>
<evidence type="ECO:0000256" key="1">
    <source>
        <dbReference type="ARBA" id="ARBA00022723"/>
    </source>
</evidence>
<feature type="domain" description="C2" evidence="3">
    <location>
        <begin position="1"/>
        <end position="97"/>
    </location>
</feature>
<dbReference type="CDD" id="cd00030">
    <property type="entry name" value="C2"/>
    <property type="match status" value="1"/>
</dbReference>
<dbReference type="SUPFAM" id="SSF49562">
    <property type="entry name" value="C2 domain (Calcium/lipid-binding domain, CaLB)"/>
    <property type="match status" value="1"/>
</dbReference>
<dbReference type="PROSITE" id="PS50004">
    <property type="entry name" value="C2"/>
    <property type="match status" value="1"/>
</dbReference>
<organism evidence="4 5">
    <name type="scientific">Coprinellus micaceus</name>
    <name type="common">Glistening ink-cap mushroom</name>
    <name type="synonym">Coprinus micaceus</name>
    <dbReference type="NCBI Taxonomy" id="71717"/>
    <lineage>
        <taxon>Eukaryota</taxon>
        <taxon>Fungi</taxon>
        <taxon>Dikarya</taxon>
        <taxon>Basidiomycota</taxon>
        <taxon>Agaricomycotina</taxon>
        <taxon>Agaricomycetes</taxon>
        <taxon>Agaricomycetidae</taxon>
        <taxon>Agaricales</taxon>
        <taxon>Agaricineae</taxon>
        <taxon>Psathyrellaceae</taxon>
        <taxon>Coprinellus</taxon>
    </lineage>
</organism>
<evidence type="ECO:0000313" key="5">
    <source>
        <dbReference type="Proteomes" id="UP000298030"/>
    </source>
</evidence>
<comment type="caution">
    <text evidence="4">The sequence shown here is derived from an EMBL/GenBank/DDBJ whole genome shotgun (WGS) entry which is preliminary data.</text>
</comment>
<feature type="non-terminal residue" evidence="4">
    <location>
        <position position="1"/>
    </location>
</feature>
<reference evidence="4 5" key="1">
    <citation type="journal article" date="2019" name="Nat. Ecol. Evol.">
        <title>Megaphylogeny resolves global patterns of mushroom evolution.</title>
        <authorList>
            <person name="Varga T."/>
            <person name="Krizsan K."/>
            <person name="Foldi C."/>
            <person name="Dima B."/>
            <person name="Sanchez-Garcia M."/>
            <person name="Sanchez-Ramirez S."/>
            <person name="Szollosi G.J."/>
            <person name="Szarkandi J.G."/>
            <person name="Papp V."/>
            <person name="Albert L."/>
            <person name="Andreopoulos W."/>
            <person name="Angelini C."/>
            <person name="Antonin V."/>
            <person name="Barry K.W."/>
            <person name="Bougher N.L."/>
            <person name="Buchanan P."/>
            <person name="Buyck B."/>
            <person name="Bense V."/>
            <person name="Catcheside P."/>
            <person name="Chovatia M."/>
            <person name="Cooper J."/>
            <person name="Damon W."/>
            <person name="Desjardin D."/>
            <person name="Finy P."/>
            <person name="Geml J."/>
            <person name="Haridas S."/>
            <person name="Hughes K."/>
            <person name="Justo A."/>
            <person name="Karasinski D."/>
            <person name="Kautmanova I."/>
            <person name="Kiss B."/>
            <person name="Kocsube S."/>
            <person name="Kotiranta H."/>
            <person name="LaButti K.M."/>
            <person name="Lechner B.E."/>
            <person name="Liimatainen K."/>
            <person name="Lipzen A."/>
            <person name="Lukacs Z."/>
            <person name="Mihaltcheva S."/>
            <person name="Morgado L.N."/>
            <person name="Niskanen T."/>
            <person name="Noordeloos M.E."/>
            <person name="Ohm R.A."/>
            <person name="Ortiz-Santana B."/>
            <person name="Ovrebo C."/>
            <person name="Racz N."/>
            <person name="Riley R."/>
            <person name="Savchenko A."/>
            <person name="Shiryaev A."/>
            <person name="Soop K."/>
            <person name="Spirin V."/>
            <person name="Szebenyi C."/>
            <person name="Tomsovsky M."/>
            <person name="Tulloss R.E."/>
            <person name="Uehling J."/>
            <person name="Grigoriev I.V."/>
            <person name="Vagvolgyi C."/>
            <person name="Papp T."/>
            <person name="Martin F.M."/>
            <person name="Miettinen O."/>
            <person name="Hibbett D.S."/>
            <person name="Nagy L.G."/>
        </authorList>
    </citation>
    <scope>NUCLEOTIDE SEQUENCE [LARGE SCALE GENOMIC DNA]</scope>
    <source>
        <strain evidence="4 5">FP101781</strain>
    </source>
</reference>
<evidence type="ECO:0000256" key="2">
    <source>
        <dbReference type="ARBA" id="ARBA00022837"/>
    </source>
</evidence>
<dbReference type="OrthoDB" id="1029639at2759"/>
<dbReference type="AlphaFoldDB" id="A0A4Y7R8Y2"/>
<gene>
    <name evidence="4" type="ORF">FA13DRAFT_1580256</name>
</gene>
<keyword evidence="5" id="KW-1185">Reference proteome</keyword>
<feature type="non-terminal residue" evidence="4">
    <location>
        <position position="101"/>
    </location>
</feature>
<dbReference type="STRING" id="71717.A0A4Y7R8Y2"/>
<dbReference type="PANTHER" id="PTHR46502">
    <property type="entry name" value="C2 DOMAIN-CONTAINING"/>
    <property type="match status" value="1"/>
</dbReference>
<dbReference type="Proteomes" id="UP000298030">
    <property type="component" value="Unassembled WGS sequence"/>
</dbReference>
<name>A0A4Y7R8Y2_COPMI</name>
<dbReference type="Gene3D" id="2.60.40.150">
    <property type="entry name" value="C2 domain"/>
    <property type="match status" value="1"/>
</dbReference>
<dbReference type="EMBL" id="QPFP01000596">
    <property type="protein sequence ID" value="TEB05179.1"/>
    <property type="molecule type" value="Genomic_DNA"/>
</dbReference>